<evidence type="ECO:0000313" key="2">
    <source>
        <dbReference type="Proteomes" id="UP000028582"/>
    </source>
</evidence>
<proteinExistence type="predicted"/>
<comment type="caution">
    <text evidence="1">The sequence shown here is derived from an EMBL/GenBank/DDBJ whole genome shotgun (WGS) entry which is preliminary data.</text>
</comment>
<name>A0A081AXY5_PHYNI</name>
<dbReference type="AlphaFoldDB" id="A0A081AXY5"/>
<dbReference type="OrthoDB" id="145021at2759"/>
<accession>A0A081AXY5</accession>
<sequence>MSDSDSDSSSDMCGLCGGTPCDWEAMRAVLIERGDKMSDDVDGEDRKKVRRAMCQLYVYLKFGSLVKARVVRAPECVIKAIRAR</sequence>
<evidence type="ECO:0000313" key="1">
    <source>
        <dbReference type="EMBL" id="ETO83746.1"/>
    </source>
</evidence>
<protein>
    <submittedName>
        <fullName evidence="1">Uncharacterized protein</fullName>
    </submittedName>
</protein>
<organism evidence="1 2">
    <name type="scientific">Phytophthora nicotianae P1976</name>
    <dbReference type="NCBI Taxonomy" id="1317066"/>
    <lineage>
        <taxon>Eukaryota</taxon>
        <taxon>Sar</taxon>
        <taxon>Stramenopiles</taxon>
        <taxon>Oomycota</taxon>
        <taxon>Peronosporomycetes</taxon>
        <taxon>Peronosporales</taxon>
        <taxon>Peronosporaceae</taxon>
        <taxon>Phytophthora</taxon>
    </lineage>
</organism>
<gene>
    <name evidence="1" type="ORF">F444_02256</name>
</gene>
<dbReference type="EMBL" id="ANJA01000428">
    <property type="protein sequence ID" value="ETO83746.1"/>
    <property type="molecule type" value="Genomic_DNA"/>
</dbReference>
<dbReference type="Proteomes" id="UP000028582">
    <property type="component" value="Unassembled WGS sequence"/>
</dbReference>
<reference evidence="1 2" key="1">
    <citation type="submission" date="2013-11" db="EMBL/GenBank/DDBJ databases">
        <title>The Genome Sequence of Phytophthora parasitica P1976.</title>
        <authorList>
            <consortium name="The Broad Institute Genomics Platform"/>
            <person name="Russ C."/>
            <person name="Tyler B."/>
            <person name="Panabieres F."/>
            <person name="Shan W."/>
            <person name="Tripathy S."/>
            <person name="Grunwald N."/>
            <person name="Machado M."/>
            <person name="Johnson C.S."/>
            <person name="Walker B."/>
            <person name="Young S."/>
            <person name="Zeng Q."/>
            <person name="Gargeya S."/>
            <person name="Fitzgerald M."/>
            <person name="Haas B."/>
            <person name="Abouelleil A."/>
            <person name="Allen A.W."/>
            <person name="Alvarado L."/>
            <person name="Arachchi H.M."/>
            <person name="Berlin A.M."/>
            <person name="Chapman S.B."/>
            <person name="Gainer-Dewar J."/>
            <person name="Goldberg J."/>
            <person name="Griggs A."/>
            <person name="Gujja S."/>
            <person name="Hansen M."/>
            <person name="Howarth C."/>
            <person name="Imamovic A."/>
            <person name="Ireland A."/>
            <person name="Larimer J."/>
            <person name="McCowan C."/>
            <person name="Murphy C."/>
            <person name="Pearson M."/>
            <person name="Poon T.W."/>
            <person name="Priest M."/>
            <person name="Roberts A."/>
            <person name="Saif S."/>
            <person name="Shea T."/>
            <person name="Sisk P."/>
            <person name="Sykes S."/>
            <person name="Wortman J."/>
            <person name="Nusbaum C."/>
            <person name="Birren B."/>
        </authorList>
    </citation>
    <scope>NUCLEOTIDE SEQUENCE [LARGE SCALE GENOMIC DNA]</scope>
    <source>
        <strain evidence="1 2">P1976</strain>
    </source>
</reference>